<dbReference type="Gene3D" id="3.90.190.20">
    <property type="entry name" value="Mur ligase, C-terminal domain"/>
    <property type="match status" value="1"/>
</dbReference>
<protein>
    <submittedName>
        <fullName evidence="8">Predicted protein</fullName>
    </submittedName>
</protein>
<evidence type="ECO:0000256" key="1">
    <source>
        <dbReference type="ARBA" id="ARBA00004496"/>
    </source>
</evidence>
<evidence type="ECO:0000313" key="9">
    <source>
        <dbReference type="Proteomes" id="UP000001876"/>
    </source>
</evidence>
<dbReference type="Pfam" id="PF08245">
    <property type="entry name" value="Mur_ligase_M"/>
    <property type="match status" value="1"/>
</dbReference>
<keyword evidence="4" id="KW-0436">Ligase</keyword>
<keyword evidence="6" id="KW-0067">ATP-binding</keyword>
<sequence>MSSQGTARQLFSCSYVCFIARQDRRLTPQPQPRSHALARSLDRSRKSLSLQNADVVIRELSSTRASLSRARRGYAEMCSGRHSITSGHDLQGKTVVIVGLGNSGRSAARLAFVRGATVIGVDHNCSCKQLNVVEDIERYLNFGRNDFAKTAEVDRCLSVGSFLRTELGDFKEATFQIADIIVLSPGVPLTQPQVAAALCQTKQGSKCTVISELAFASQCLPKMLPIVAISGTNGKSTVCSFTAQLLASCDCRTFMGGNIGKPLSDCALEFILAEHICGHLADLGHHWPYDAAVVECSSYQLDHPGTLRFDAACILNLTPDHLERHKSMANYATAKTQIFAGLRGTHTLAVLPKRESARGRHQSYQVESDSTTDHIVDLDYDGATLLEKCREAVIKTLMRRVSETPNERVACIGGRLAHIGSLPGVKVDLNTKIAIVHLPSNRSSSRQNSPSYVDLSAVSSLGTHNILNASIALLMAHSLSPKDFTVARLKVGLDRLKLLPHRMQLVAQTGNPSFRGIHWVNDSKATNIEAAIVGLQSYGRRALAKTGTASNELGFAALVPALLKHQGVITFGESGSLIANELREAGINPKAEVSQLSDAVTLARAVVRRGGAVILSPACASFDEFDSFAQRGEVFTHLVLRGNTSKA</sequence>
<dbReference type="KEGG" id="mpp:MICPUCDRAFT_55685"/>
<comment type="pathway">
    <text evidence="2">Cell wall biogenesis; peptidoglycan biosynthesis.</text>
</comment>
<accession>C1MLE6</accession>
<dbReference type="InterPro" id="IPR036565">
    <property type="entry name" value="Mur-like_cat_sf"/>
</dbReference>
<dbReference type="Pfam" id="PF21799">
    <property type="entry name" value="MurD-like_N"/>
    <property type="match status" value="1"/>
</dbReference>
<evidence type="ECO:0000256" key="2">
    <source>
        <dbReference type="ARBA" id="ARBA00004752"/>
    </source>
</evidence>
<dbReference type="Gene3D" id="3.40.1190.10">
    <property type="entry name" value="Mur-like, catalytic domain"/>
    <property type="match status" value="1"/>
</dbReference>
<reference evidence="8 9" key="1">
    <citation type="journal article" date="2009" name="Science">
        <title>Green evolution and dynamic adaptations revealed by genomes of the marine picoeukaryotes Micromonas.</title>
        <authorList>
            <person name="Worden A.Z."/>
            <person name="Lee J.H."/>
            <person name="Mock T."/>
            <person name="Rouze P."/>
            <person name="Simmons M.P."/>
            <person name="Aerts A.L."/>
            <person name="Allen A.E."/>
            <person name="Cuvelier M.L."/>
            <person name="Derelle E."/>
            <person name="Everett M.V."/>
            <person name="Foulon E."/>
            <person name="Grimwood J."/>
            <person name="Gundlach H."/>
            <person name="Henrissat B."/>
            <person name="Napoli C."/>
            <person name="McDonald S.M."/>
            <person name="Parker M.S."/>
            <person name="Rombauts S."/>
            <person name="Salamov A."/>
            <person name="Von Dassow P."/>
            <person name="Badger J.H."/>
            <person name="Coutinho P.M."/>
            <person name="Demir E."/>
            <person name="Dubchak I."/>
            <person name="Gentemann C."/>
            <person name="Eikrem W."/>
            <person name="Gready J.E."/>
            <person name="John U."/>
            <person name="Lanier W."/>
            <person name="Lindquist E.A."/>
            <person name="Lucas S."/>
            <person name="Mayer K.F."/>
            <person name="Moreau H."/>
            <person name="Not F."/>
            <person name="Otillar R."/>
            <person name="Panaud O."/>
            <person name="Pangilinan J."/>
            <person name="Paulsen I."/>
            <person name="Piegu B."/>
            <person name="Poliakov A."/>
            <person name="Robbens S."/>
            <person name="Schmutz J."/>
            <person name="Toulza E."/>
            <person name="Wyss T."/>
            <person name="Zelensky A."/>
            <person name="Zhou K."/>
            <person name="Armbrust E.V."/>
            <person name="Bhattacharya D."/>
            <person name="Goodenough U.W."/>
            <person name="Van de Peer Y."/>
            <person name="Grigoriev I.V."/>
        </authorList>
    </citation>
    <scope>NUCLEOTIDE SEQUENCE [LARGE SCALE GENOMIC DNA]</scope>
    <source>
        <strain evidence="8 9">CCMP1545</strain>
    </source>
</reference>
<dbReference type="HAMAP" id="MF_00639">
    <property type="entry name" value="MurD"/>
    <property type="match status" value="1"/>
</dbReference>
<dbReference type="EMBL" id="GG663736">
    <property type="protein sequence ID" value="EEH59529.1"/>
    <property type="molecule type" value="Genomic_DNA"/>
</dbReference>
<name>C1MLE6_MICPC</name>
<dbReference type="InterPro" id="IPR036615">
    <property type="entry name" value="Mur_ligase_C_dom_sf"/>
</dbReference>
<dbReference type="UniPathway" id="UPA00219"/>
<dbReference type="InterPro" id="IPR013221">
    <property type="entry name" value="Mur_ligase_cen"/>
</dbReference>
<dbReference type="PANTHER" id="PTHR43692">
    <property type="entry name" value="UDP-N-ACETYLMURAMOYLALANINE--D-GLUTAMATE LIGASE"/>
    <property type="match status" value="1"/>
</dbReference>
<dbReference type="InterPro" id="IPR005762">
    <property type="entry name" value="MurD"/>
</dbReference>
<dbReference type="GeneID" id="9682029"/>
<keyword evidence="3" id="KW-0963">Cytoplasm</keyword>
<dbReference type="SUPFAM" id="SSF53244">
    <property type="entry name" value="MurD-like peptide ligases, peptide-binding domain"/>
    <property type="match status" value="1"/>
</dbReference>
<dbReference type="SUPFAM" id="SSF51984">
    <property type="entry name" value="MurCD N-terminal domain"/>
    <property type="match status" value="1"/>
</dbReference>
<dbReference type="RefSeq" id="XP_003056153.1">
    <property type="nucleotide sequence ID" value="XM_003056107.1"/>
</dbReference>
<dbReference type="SUPFAM" id="SSF53623">
    <property type="entry name" value="MurD-like peptide ligases, catalytic domain"/>
    <property type="match status" value="1"/>
</dbReference>
<dbReference type="eggNOG" id="ENOG502QSWS">
    <property type="taxonomic scope" value="Eukaryota"/>
</dbReference>
<evidence type="ECO:0000256" key="4">
    <source>
        <dbReference type="ARBA" id="ARBA00022598"/>
    </source>
</evidence>
<dbReference type="GO" id="GO:0008360">
    <property type="term" value="P:regulation of cell shape"/>
    <property type="evidence" value="ECO:0007669"/>
    <property type="project" value="InterPro"/>
</dbReference>
<evidence type="ECO:0000256" key="6">
    <source>
        <dbReference type="ARBA" id="ARBA00022840"/>
    </source>
</evidence>
<dbReference type="Gene3D" id="3.40.50.720">
    <property type="entry name" value="NAD(P)-binding Rossmann-like Domain"/>
    <property type="match status" value="1"/>
</dbReference>
<dbReference type="GO" id="GO:0051301">
    <property type="term" value="P:cell division"/>
    <property type="evidence" value="ECO:0007669"/>
    <property type="project" value="InterPro"/>
</dbReference>
<dbReference type="OMA" id="CSSFDMF"/>
<dbReference type="OrthoDB" id="2017201at2759"/>
<feature type="domain" description="Mur ligase central" evidence="7">
    <location>
        <begin position="229"/>
        <end position="354"/>
    </location>
</feature>
<keyword evidence="9" id="KW-1185">Reference proteome</keyword>
<evidence type="ECO:0000256" key="3">
    <source>
        <dbReference type="ARBA" id="ARBA00022490"/>
    </source>
</evidence>
<organism evidence="9">
    <name type="scientific">Micromonas pusilla (strain CCMP1545)</name>
    <name type="common">Picoplanktonic green alga</name>
    <dbReference type="NCBI Taxonomy" id="564608"/>
    <lineage>
        <taxon>Eukaryota</taxon>
        <taxon>Viridiplantae</taxon>
        <taxon>Chlorophyta</taxon>
        <taxon>Mamiellophyceae</taxon>
        <taxon>Mamiellales</taxon>
        <taxon>Mamiellaceae</taxon>
        <taxon>Micromonas</taxon>
    </lineage>
</organism>
<dbReference type="GO" id="GO:0005524">
    <property type="term" value="F:ATP binding"/>
    <property type="evidence" value="ECO:0007669"/>
    <property type="project" value="UniProtKB-KW"/>
</dbReference>
<evidence type="ECO:0000313" key="8">
    <source>
        <dbReference type="EMBL" id="EEH59529.1"/>
    </source>
</evidence>
<keyword evidence="5" id="KW-0547">Nucleotide-binding</keyword>
<gene>
    <name evidence="8" type="ORF">MICPUCDRAFT_55685</name>
</gene>
<evidence type="ECO:0000256" key="5">
    <source>
        <dbReference type="ARBA" id="ARBA00022741"/>
    </source>
</evidence>
<dbReference type="AlphaFoldDB" id="C1MLE6"/>
<evidence type="ECO:0000259" key="7">
    <source>
        <dbReference type="Pfam" id="PF08245"/>
    </source>
</evidence>
<dbReference type="Proteomes" id="UP000001876">
    <property type="component" value="Unassembled WGS sequence"/>
</dbReference>
<dbReference type="PANTHER" id="PTHR43692:SF1">
    <property type="entry name" value="UDP-N-ACETYLMURAMOYLALANINE--D-GLUTAMATE LIGASE"/>
    <property type="match status" value="1"/>
</dbReference>
<dbReference type="GO" id="GO:0005737">
    <property type="term" value="C:cytoplasm"/>
    <property type="evidence" value="ECO:0007669"/>
    <property type="project" value="UniProtKB-SubCell"/>
</dbReference>
<comment type="subcellular location">
    <subcellularLocation>
        <location evidence="1">Cytoplasm</location>
    </subcellularLocation>
</comment>
<dbReference type="GO" id="GO:0008764">
    <property type="term" value="F:UDP-N-acetylmuramoylalanine-D-glutamate ligase activity"/>
    <property type="evidence" value="ECO:0007669"/>
    <property type="project" value="InterPro"/>
</dbReference>
<dbReference type="STRING" id="564608.C1MLE6"/>
<proteinExistence type="inferred from homology"/>